<comment type="function">
    <text evidence="1">Seed storage protein.</text>
</comment>
<comment type="similarity">
    <text evidence="3">Belongs to the 7S seed storage protein family.</text>
</comment>
<feature type="region of interest" description="Disordered" evidence="5">
    <location>
        <begin position="559"/>
        <end position="588"/>
    </location>
</feature>
<protein>
    <submittedName>
        <fullName evidence="8">Convicilin storage protein 2</fullName>
    </submittedName>
</protein>
<dbReference type="PANTHER" id="PTHR31189:SF41">
    <property type="entry name" value="VICILIN C72"/>
    <property type="match status" value="1"/>
</dbReference>
<dbReference type="CDD" id="cd02244">
    <property type="entry name" value="cupin_7S_vicilin-like_N"/>
    <property type="match status" value="1"/>
</dbReference>
<dbReference type="AlphaFoldDB" id="B5U8K8"/>
<feature type="region of interest" description="Disordered" evidence="5">
    <location>
        <begin position="450"/>
        <end position="473"/>
    </location>
</feature>
<feature type="region of interest" description="Disordered" evidence="5">
    <location>
        <begin position="362"/>
        <end position="386"/>
    </location>
</feature>
<dbReference type="InterPro" id="IPR011051">
    <property type="entry name" value="RmlC_Cupin_sf"/>
</dbReference>
<sequence>MASTEMKARFPLLLLLGILFLASVSVCYGIVSHDKEDDDRRPWWPEPEREEEKHHQRTRGSEEGEKEERERHQEPGHRERARQEGEKEEDERQPWWQPGRGEEEGEWRGSRRLEDPDERERVRERTERAKKWRRETEERDTPRRPHHRESEEEEGSSSSSSSESSRRSQRRNPFYFRSSSSRFQTRFQNEYGYVRVLQRFDERSKLFENLQNYRIFEFKAKPHTVVLPHHNDADSIVVILSGKAIITLVNPNDRESFNLERGDVLVHPAGTIAYVANHDDNENLRIAKIIIPVNRPGEFQAFYPSNTEPQESYLNGFSRNILEASFNAEYNEIERVLLRGGEQRQEQGLIVKVSRDLIQQLSRHAKSSSRKRTSSEPEPFNLRSRDPIYSNEFGKHFEINPNRNSQLRDFDIFLSSTEIREGSIFLPHYNSRSTVILVVNEGRGEFELVAQRKQQQQRRNEEDEEEEEEQPRIEAQRFRARLSPGDVVVIPAGHPVAINASSDLNFIAFGINAENNQRHFLAGGDDNVISQIEKVVKEIAFPGSAEDIERLIKNQRNSHFANAQPQQREEGGHGRRGPLSSILGAFTK</sequence>
<evidence type="ECO:0000256" key="6">
    <source>
        <dbReference type="SAM" id="SignalP"/>
    </source>
</evidence>
<dbReference type="OrthoDB" id="1425232at2759"/>
<dbReference type="SMART" id="SM00835">
    <property type="entry name" value="Cupin_1"/>
    <property type="match status" value="2"/>
</dbReference>
<feature type="compositionally biased region" description="Basic and acidic residues" evidence="5">
    <location>
        <begin position="35"/>
        <end position="93"/>
    </location>
</feature>
<evidence type="ECO:0000256" key="5">
    <source>
        <dbReference type="SAM" id="MobiDB-lite"/>
    </source>
</evidence>
<feature type="domain" description="Cupin type-1" evidence="7">
    <location>
        <begin position="181"/>
        <end position="334"/>
    </location>
</feature>
<dbReference type="InterPro" id="IPR050253">
    <property type="entry name" value="Seed_Storage-Functional"/>
</dbReference>
<name>B5U8K8_LOTJA</name>
<dbReference type="EMBL" id="FM211908">
    <property type="protein sequence ID" value="CAR78998.1"/>
    <property type="molecule type" value="mRNA"/>
</dbReference>
<dbReference type="InterPro" id="IPR006045">
    <property type="entry name" value="Cupin_1"/>
</dbReference>
<dbReference type="GO" id="GO:0033095">
    <property type="term" value="C:aleurone grain"/>
    <property type="evidence" value="ECO:0007669"/>
    <property type="project" value="UniProtKB-SubCell"/>
</dbReference>
<evidence type="ECO:0000313" key="8">
    <source>
        <dbReference type="EMBL" id="CAR78998.1"/>
    </source>
</evidence>
<evidence type="ECO:0000256" key="3">
    <source>
        <dbReference type="ARBA" id="ARBA00023597"/>
    </source>
</evidence>
<dbReference type="InterPro" id="IPR014710">
    <property type="entry name" value="RmlC-like_jellyroll"/>
</dbReference>
<keyword evidence="2" id="KW-0926">Vacuole</keyword>
<feature type="domain" description="Cupin type-1" evidence="7">
    <location>
        <begin position="380"/>
        <end position="549"/>
    </location>
</feature>
<proteinExistence type="evidence at transcript level"/>
<dbReference type="SMR" id="B5U8K8"/>
<feature type="chain" id="PRO_5002838563" evidence="6">
    <location>
        <begin position="30"/>
        <end position="588"/>
    </location>
</feature>
<feature type="compositionally biased region" description="Basic residues" evidence="5">
    <location>
        <begin position="363"/>
        <end position="372"/>
    </location>
</feature>
<feature type="region of interest" description="Disordered" evidence="5">
    <location>
        <begin position="35"/>
        <end position="173"/>
    </location>
</feature>
<gene>
    <name evidence="8" type="primary">lcp2</name>
</gene>
<dbReference type="Gene3D" id="2.60.120.10">
    <property type="entry name" value="Jelly Rolls"/>
    <property type="match status" value="2"/>
</dbReference>
<evidence type="ECO:0000259" key="7">
    <source>
        <dbReference type="SMART" id="SM00835"/>
    </source>
</evidence>
<accession>B5U8K8</accession>
<evidence type="ECO:0000256" key="2">
    <source>
        <dbReference type="ARBA" id="ARBA00022554"/>
    </source>
</evidence>
<feature type="compositionally biased region" description="Basic and acidic residues" evidence="5">
    <location>
        <begin position="100"/>
        <end position="143"/>
    </location>
</feature>
<organism evidence="8">
    <name type="scientific">Lotus japonicus</name>
    <name type="common">Lotus corniculatus var. japonicus</name>
    <dbReference type="NCBI Taxonomy" id="34305"/>
    <lineage>
        <taxon>Eukaryota</taxon>
        <taxon>Viridiplantae</taxon>
        <taxon>Streptophyta</taxon>
        <taxon>Embryophyta</taxon>
        <taxon>Tracheophyta</taxon>
        <taxon>Spermatophyta</taxon>
        <taxon>Magnoliopsida</taxon>
        <taxon>eudicotyledons</taxon>
        <taxon>Gunneridae</taxon>
        <taxon>Pentapetalae</taxon>
        <taxon>rosids</taxon>
        <taxon>fabids</taxon>
        <taxon>Fabales</taxon>
        <taxon>Fabaceae</taxon>
        <taxon>Papilionoideae</taxon>
        <taxon>50 kb inversion clade</taxon>
        <taxon>NPAAA clade</taxon>
        <taxon>Hologalegina</taxon>
        <taxon>robinioid clade</taxon>
        <taxon>Loteae</taxon>
        <taxon>Lotus</taxon>
    </lineage>
</organism>
<dbReference type="Pfam" id="PF00190">
    <property type="entry name" value="Cupin_1"/>
    <property type="match status" value="2"/>
</dbReference>
<dbReference type="SUPFAM" id="SSF51182">
    <property type="entry name" value="RmlC-like cupins"/>
    <property type="match status" value="2"/>
</dbReference>
<evidence type="ECO:0000256" key="4">
    <source>
        <dbReference type="ARBA" id="ARBA00023770"/>
    </source>
</evidence>
<keyword evidence="6" id="KW-0732">Signal</keyword>
<feature type="signal peptide" evidence="6">
    <location>
        <begin position="1"/>
        <end position="29"/>
    </location>
</feature>
<comment type="subcellular location">
    <subcellularLocation>
        <location evidence="4">Vacuole</location>
        <location evidence="4">Aleurone grain</location>
    </subcellularLocation>
</comment>
<evidence type="ECO:0000256" key="1">
    <source>
        <dbReference type="ARBA" id="ARBA00003839"/>
    </source>
</evidence>
<dbReference type="CDD" id="cd02245">
    <property type="entry name" value="cupin_7S_vicilin-like_C"/>
    <property type="match status" value="1"/>
</dbReference>
<dbReference type="PANTHER" id="PTHR31189">
    <property type="entry name" value="OS03G0336100 PROTEIN-RELATED"/>
    <property type="match status" value="1"/>
</dbReference>
<reference evidence="8" key="1">
    <citation type="journal article" date="2009" name="Plant Physiol.">
        <title>The proteome of seed development in the model legume Lotus japonicus.</title>
        <authorList>
            <person name="Dam S."/>
            <person name="Laursen B.S."/>
            <person name="Ornfelt J.H."/>
            <person name="Jochimsen B."/>
            <person name="St?rfeldt H.H."/>
            <person name="Friis C."/>
            <person name="Nielsen K."/>
            <person name="Goffard N."/>
            <person name="Besenbacher S."/>
            <person name="Krusell L."/>
            <person name="Sato S."/>
            <person name="Tabata S."/>
            <person name="Thogersen I.B."/>
            <person name="Enghild J.J."/>
            <person name="Stougaard J."/>
        </authorList>
    </citation>
    <scope>NUCLEOTIDE SEQUENCE</scope>
    <source>
        <tissue evidence="8">Seed</tissue>
    </source>
</reference>